<dbReference type="EMBL" id="JRTT01000060">
    <property type="protein sequence ID" value="KHD74037.1"/>
    <property type="molecule type" value="Genomic_DNA"/>
</dbReference>
<comment type="caution">
    <text evidence="1">The sequence shown here is derived from an EMBL/GenBank/DDBJ whole genome shotgun (WGS) entry which is preliminary data.</text>
</comment>
<evidence type="ECO:0000313" key="1">
    <source>
        <dbReference type="EMBL" id="KHD74037.1"/>
    </source>
</evidence>
<keyword evidence="2" id="KW-1185">Reference proteome</keyword>
<protein>
    <submittedName>
        <fullName evidence="1">Uncharacterized protein</fullName>
    </submittedName>
</protein>
<dbReference type="Proteomes" id="UP000054537">
    <property type="component" value="Unassembled WGS sequence"/>
</dbReference>
<evidence type="ECO:0000313" key="2">
    <source>
        <dbReference type="Proteomes" id="UP000054537"/>
    </source>
</evidence>
<proteinExistence type="predicted"/>
<accession>A0A0A6X1R0</accession>
<organism evidence="1 2">
    <name type="scientific">Actinoplanes utahensis</name>
    <dbReference type="NCBI Taxonomy" id="1869"/>
    <lineage>
        <taxon>Bacteria</taxon>
        <taxon>Bacillati</taxon>
        <taxon>Actinomycetota</taxon>
        <taxon>Actinomycetes</taxon>
        <taxon>Micromonosporales</taxon>
        <taxon>Micromonosporaceae</taxon>
        <taxon>Actinoplanes</taxon>
    </lineage>
</organism>
<dbReference type="AlphaFoldDB" id="A0A0A6X1R0"/>
<gene>
    <name evidence="1" type="ORF">MB27_31090</name>
</gene>
<name>A0A0A6X1R0_ACTUT</name>
<reference evidence="1 2" key="1">
    <citation type="submission" date="2014-10" db="EMBL/GenBank/DDBJ databases">
        <title>Draft genome sequence of Actinoplanes utahensis NRRL 12052.</title>
        <authorList>
            <person name="Velasco-Bucheli B."/>
            <person name="del Cerro C."/>
            <person name="Hormigo D."/>
            <person name="Garcia J.L."/>
            <person name="Acebal C."/>
            <person name="Arroyo M."/>
            <person name="de la Mata I."/>
        </authorList>
    </citation>
    <scope>NUCLEOTIDE SEQUENCE [LARGE SCALE GENOMIC DNA]</scope>
    <source>
        <strain evidence="1 2">NRRL 12052</strain>
    </source>
</reference>
<sequence>MPVTESRRPVRQNPAERLARLMLVAELLRNDPQVMRNVQHERITVTEFPDPRRVRVLQLPPGRHRIIDAQIDPRQLPLRGQHIRIILTELVPPDLHRPFEQHFGRIEGAGRDQTTRTVKNWNERGRLRHVRHAPPFARPAPHSISMTTASHPHFDPTQRPYIVLSVRPTGQPKPR</sequence>